<sequence>MQHQVKTVLCIKLKVISGANMVFPTKSEQVFSASSNAVDAPKVTFSLYEKFGKRLFDLIFLALVSPIVIPTILILAVLVKLDGGPAFYAQRRIGRNGKTFQFYKLRSMRVNADAYLVQLCKEDPEIAKEWETYQKLRNDPRITKVGKFIRKTSLDELPQVLNVLKGDMSFVGPRPFMPSQQMLYEKARGEAYFDMRPGITGVWQVSGRGETSFVARVKYDNLYYRKQSFLTDINLILRTVSVVFKSTGH</sequence>
<dbReference type="AlphaFoldDB" id="A0A1I3UGV2"/>
<keyword evidence="5" id="KW-0808">Transferase</keyword>
<keyword evidence="2" id="KW-0270">Exopolysaccharide synthesis</keyword>
<gene>
    <name evidence="5" type="ORF">SAMN04488138_11121</name>
</gene>
<dbReference type="PANTHER" id="PTHR30576:SF0">
    <property type="entry name" value="UNDECAPRENYL-PHOSPHATE N-ACETYLGALACTOSAMINYL 1-PHOSPHATE TRANSFERASE-RELATED"/>
    <property type="match status" value="1"/>
</dbReference>
<dbReference type="EMBL" id="FORY01000011">
    <property type="protein sequence ID" value="SFJ81086.1"/>
    <property type="molecule type" value="Genomic_DNA"/>
</dbReference>
<dbReference type="InterPro" id="IPR003362">
    <property type="entry name" value="Bact_transf"/>
</dbReference>
<evidence type="ECO:0000256" key="1">
    <source>
        <dbReference type="ARBA" id="ARBA00006464"/>
    </source>
</evidence>
<dbReference type="GO" id="GO:0000271">
    <property type="term" value="P:polysaccharide biosynthetic process"/>
    <property type="evidence" value="ECO:0007669"/>
    <property type="project" value="UniProtKB-KW"/>
</dbReference>
<protein>
    <submittedName>
        <fullName evidence="5">Sugar transferase involved in LPS biosynthesis (Colanic, teichoic acid)</fullName>
    </submittedName>
</protein>
<feature type="domain" description="Bacterial sugar transferase" evidence="4">
    <location>
        <begin position="53"/>
        <end position="245"/>
    </location>
</feature>
<comment type="similarity">
    <text evidence="1">Belongs to the bacterial sugar transferase family.</text>
</comment>
<dbReference type="Proteomes" id="UP000183299">
    <property type="component" value="Unassembled WGS sequence"/>
</dbReference>
<proteinExistence type="inferred from homology"/>
<accession>A0A1I3UGV2</accession>
<organism evidence="5 6">
    <name type="scientific">Celeribacter halophilus</name>
    <dbReference type="NCBI Taxonomy" id="576117"/>
    <lineage>
        <taxon>Bacteria</taxon>
        <taxon>Pseudomonadati</taxon>
        <taxon>Pseudomonadota</taxon>
        <taxon>Alphaproteobacteria</taxon>
        <taxon>Rhodobacterales</taxon>
        <taxon>Roseobacteraceae</taxon>
        <taxon>Celeribacter</taxon>
    </lineage>
</organism>
<evidence type="ECO:0000313" key="5">
    <source>
        <dbReference type="EMBL" id="SFJ81086.1"/>
    </source>
</evidence>
<dbReference type="STRING" id="576117.SAMN04488138_11121"/>
<keyword evidence="3" id="KW-1133">Transmembrane helix</keyword>
<keyword evidence="3" id="KW-0812">Transmembrane</keyword>
<reference evidence="5 6" key="1">
    <citation type="submission" date="2016-10" db="EMBL/GenBank/DDBJ databases">
        <authorList>
            <person name="de Groot N.N."/>
        </authorList>
    </citation>
    <scope>NUCLEOTIDE SEQUENCE [LARGE SCALE GENOMIC DNA]</scope>
    <source>
        <strain evidence="5 6">CGMCC 1.8891</strain>
    </source>
</reference>
<dbReference type="GO" id="GO:0016780">
    <property type="term" value="F:phosphotransferase activity, for other substituted phosphate groups"/>
    <property type="evidence" value="ECO:0007669"/>
    <property type="project" value="TreeGrafter"/>
</dbReference>
<evidence type="ECO:0000256" key="2">
    <source>
        <dbReference type="ARBA" id="ARBA00023169"/>
    </source>
</evidence>
<dbReference type="PANTHER" id="PTHR30576">
    <property type="entry name" value="COLANIC BIOSYNTHESIS UDP-GLUCOSE LIPID CARRIER TRANSFERASE"/>
    <property type="match status" value="1"/>
</dbReference>
<feature type="transmembrane region" description="Helical" evidence="3">
    <location>
        <begin position="55"/>
        <end position="79"/>
    </location>
</feature>
<evidence type="ECO:0000313" key="6">
    <source>
        <dbReference type="Proteomes" id="UP000183299"/>
    </source>
</evidence>
<keyword evidence="3" id="KW-0472">Membrane</keyword>
<name>A0A1I3UGV2_9RHOB</name>
<keyword evidence="6" id="KW-1185">Reference proteome</keyword>
<dbReference type="Pfam" id="PF02397">
    <property type="entry name" value="Bac_transf"/>
    <property type="match status" value="1"/>
</dbReference>
<evidence type="ECO:0000256" key="3">
    <source>
        <dbReference type="SAM" id="Phobius"/>
    </source>
</evidence>
<evidence type="ECO:0000259" key="4">
    <source>
        <dbReference type="Pfam" id="PF02397"/>
    </source>
</evidence>